<comment type="caution">
    <text evidence="1">The sequence shown here is derived from an EMBL/GenBank/DDBJ whole genome shotgun (WGS) entry which is preliminary data.</text>
</comment>
<dbReference type="AlphaFoldDB" id="A0A106QD53"/>
<accession>A0A106QD53</accession>
<evidence type="ECO:0000313" key="2">
    <source>
        <dbReference type="Proteomes" id="UP000060630"/>
    </source>
</evidence>
<reference evidence="1 2" key="1">
    <citation type="submission" date="2015-11" db="EMBL/GenBank/DDBJ databases">
        <title>Expanding the genomic diversity of Burkholderia species for the development of highly accurate diagnostics.</title>
        <authorList>
            <person name="Sahl J."/>
            <person name="Keim P."/>
            <person name="Wagner D."/>
        </authorList>
    </citation>
    <scope>NUCLEOTIDE SEQUENCE [LARGE SCALE GENOMIC DNA]</scope>
    <source>
        <strain evidence="1 2">MSMB2087WGS</strain>
    </source>
</reference>
<name>A0A106QD53_9BURK</name>
<dbReference type="EMBL" id="LPHD01000049">
    <property type="protein sequence ID" value="KWA84260.1"/>
    <property type="molecule type" value="Genomic_DNA"/>
</dbReference>
<proteinExistence type="predicted"/>
<organism evidence="1 2">
    <name type="scientific">Burkholderia ubonensis</name>
    <dbReference type="NCBI Taxonomy" id="101571"/>
    <lineage>
        <taxon>Bacteria</taxon>
        <taxon>Pseudomonadati</taxon>
        <taxon>Pseudomonadota</taxon>
        <taxon>Betaproteobacteria</taxon>
        <taxon>Burkholderiales</taxon>
        <taxon>Burkholderiaceae</taxon>
        <taxon>Burkholderia</taxon>
        <taxon>Burkholderia cepacia complex</taxon>
    </lineage>
</organism>
<protein>
    <submittedName>
        <fullName evidence="1">Uncharacterized protein</fullName>
    </submittedName>
</protein>
<dbReference type="Proteomes" id="UP000060630">
    <property type="component" value="Unassembled WGS sequence"/>
</dbReference>
<dbReference type="RefSeq" id="WP_060192658.1">
    <property type="nucleotide sequence ID" value="NZ_LPHD01000049.1"/>
</dbReference>
<gene>
    <name evidence="1" type="ORF">WL29_23150</name>
</gene>
<evidence type="ECO:0000313" key="1">
    <source>
        <dbReference type="EMBL" id="KWA84260.1"/>
    </source>
</evidence>
<sequence length="111" mass="12297">MSIQQTHEIRALVAILEAEKGLAHLSAEVSRPLFVTLGMAKRRLESIFRDQGGYYIGDQVMHGTRGPFLVEGLVSDPAGVKVLLRKMKKDGTPSEKQTWEWLLANLTPVAP</sequence>